<proteinExistence type="predicted"/>
<name>A0ABY0P0G1_9HYPH</name>
<dbReference type="EMBL" id="FNBZ01000004">
    <property type="protein sequence ID" value="SDG55084.1"/>
    <property type="molecule type" value="Genomic_DNA"/>
</dbReference>
<reference evidence="2 3" key="1">
    <citation type="submission" date="2016-10" db="EMBL/GenBank/DDBJ databases">
        <authorList>
            <person name="Varghese N."/>
            <person name="Submissions S."/>
        </authorList>
    </citation>
    <scope>NUCLEOTIDE SEQUENCE [LARGE SCALE GENOMIC DNA]</scope>
    <source>
        <strain evidence="2 3">DSM 26672</strain>
    </source>
</reference>
<sequence>MRFLIVTSLAAALAGGLVPAAAQSQQQQNVMTHIGRAVALNNKCPALKPNNLIIGMVTRQHGIAMNRAPYSDIIVAKGAEYAREIAALDQQAACDLGRKLYGPQGEKVPNFLR</sequence>
<comment type="caution">
    <text evidence="2">The sequence shown here is derived from an EMBL/GenBank/DDBJ whole genome shotgun (WGS) entry which is preliminary data.</text>
</comment>
<organism evidence="2 3">
    <name type="scientific">Bosea robiniae</name>
    <dbReference type="NCBI Taxonomy" id="1036780"/>
    <lineage>
        <taxon>Bacteria</taxon>
        <taxon>Pseudomonadati</taxon>
        <taxon>Pseudomonadota</taxon>
        <taxon>Alphaproteobacteria</taxon>
        <taxon>Hyphomicrobiales</taxon>
        <taxon>Boseaceae</taxon>
        <taxon>Bosea</taxon>
    </lineage>
</organism>
<gene>
    <name evidence="2" type="ORF">SAMN05421844_104322</name>
</gene>
<dbReference type="Proteomes" id="UP000199468">
    <property type="component" value="Unassembled WGS sequence"/>
</dbReference>
<evidence type="ECO:0000256" key="1">
    <source>
        <dbReference type="SAM" id="SignalP"/>
    </source>
</evidence>
<protein>
    <submittedName>
        <fullName evidence="2">Uncharacterized protein</fullName>
    </submittedName>
</protein>
<accession>A0ABY0P0G1</accession>
<keyword evidence="3" id="KW-1185">Reference proteome</keyword>
<feature type="chain" id="PRO_5047467984" evidence="1">
    <location>
        <begin position="23"/>
        <end position="113"/>
    </location>
</feature>
<keyword evidence="1" id="KW-0732">Signal</keyword>
<evidence type="ECO:0000313" key="3">
    <source>
        <dbReference type="Proteomes" id="UP000199468"/>
    </source>
</evidence>
<evidence type="ECO:0000313" key="2">
    <source>
        <dbReference type="EMBL" id="SDG55084.1"/>
    </source>
</evidence>
<dbReference type="RefSeq" id="WP_061970914.1">
    <property type="nucleotide sequence ID" value="NZ_FNBZ01000004.1"/>
</dbReference>
<feature type="signal peptide" evidence="1">
    <location>
        <begin position="1"/>
        <end position="22"/>
    </location>
</feature>